<name>W6N444_CLOTY</name>
<feature type="domain" description="GtrA/DPMS transmembrane" evidence="7">
    <location>
        <begin position="21"/>
        <end position="138"/>
    </location>
</feature>
<feature type="transmembrane region" description="Helical" evidence="6">
    <location>
        <begin position="21"/>
        <end position="39"/>
    </location>
</feature>
<feature type="transmembrane region" description="Helical" evidence="6">
    <location>
        <begin position="85"/>
        <end position="107"/>
    </location>
</feature>
<comment type="caution">
    <text evidence="8">The sequence shown here is derived from an EMBL/GenBank/DDBJ whole genome shotgun (WGS) entry which is preliminary data.</text>
</comment>
<dbReference type="PANTHER" id="PTHR38459:SF1">
    <property type="entry name" value="PROPHAGE BACTOPRENOL-LINKED GLUCOSE TRANSLOCASE HOMOLOG"/>
    <property type="match status" value="1"/>
</dbReference>
<keyword evidence="4 6" id="KW-1133">Transmembrane helix</keyword>
<reference evidence="8 9" key="1">
    <citation type="journal article" date="2015" name="Genome Announc.">
        <title>Draft Genome Sequence of Clostridium tyrobutyricum Strain DIVETGP, Isolated from Cow's Milk for Grana Padano Production.</title>
        <authorList>
            <person name="Soggiu A."/>
            <person name="Piras C."/>
            <person name="Gaiarsa S."/>
            <person name="Sassera D."/>
            <person name="Roncada P."/>
            <person name="Bendixen E."/>
            <person name="Brasca M."/>
            <person name="Bonizzi L."/>
        </authorList>
    </citation>
    <scope>NUCLEOTIDE SEQUENCE [LARGE SCALE GENOMIC DNA]</scope>
    <source>
        <strain evidence="8 9">DIVETGP</strain>
    </source>
</reference>
<accession>W6N444</accession>
<dbReference type="OrthoDB" id="9812049at2"/>
<evidence type="ECO:0000256" key="2">
    <source>
        <dbReference type="ARBA" id="ARBA00009399"/>
    </source>
</evidence>
<dbReference type="PANTHER" id="PTHR38459">
    <property type="entry name" value="PROPHAGE BACTOPRENOL-LINKED GLUCOSE TRANSLOCASE HOMOLOG"/>
    <property type="match status" value="1"/>
</dbReference>
<keyword evidence="3 6" id="KW-0812">Transmembrane</keyword>
<dbReference type="InterPro" id="IPR007267">
    <property type="entry name" value="GtrA_DPMS_TM"/>
</dbReference>
<evidence type="ECO:0000313" key="9">
    <source>
        <dbReference type="Proteomes" id="UP000019482"/>
    </source>
</evidence>
<feature type="transmembrane region" description="Helical" evidence="6">
    <location>
        <begin position="119"/>
        <end position="138"/>
    </location>
</feature>
<evidence type="ECO:0000313" key="8">
    <source>
        <dbReference type="EMBL" id="CDL90931.1"/>
    </source>
</evidence>
<evidence type="ECO:0000256" key="4">
    <source>
        <dbReference type="ARBA" id="ARBA00022989"/>
    </source>
</evidence>
<sequence>MNTLTKTITHIFNGKLKLLSRFSITGVLNTLIDFIVFSLCQSVFGFHYTISQIAGYSFGVTNSFIFNKKWTFESNKPKKKLYHELIQFIIVNIVSLLITIFFMKLLINTFIINVYVSKIIVTLIAQVINFLSYKLWVFN</sequence>
<evidence type="ECO:0000256" key="1">
    <source>
        <dbReference type="ARBA" id="ARBA00004141"/>
    </source>
</evidence>
<keyword evidence="9" id="KW-1185">Reference proteome</keyword>
<comment type="similarity">
    <text evidence="2">Belongs to the GtrA family.</text>
</comment>
<evidence type="ECO:0000256" key="3">
    <source>
        <dbReference type="ARBA" id="ARBA00022692"/>
    </source>
</evidence>
<protein>
    <submittedName>
        <fullName evidence="8">Teichoic acid glycosylation protein</fullName>
    </submittedName>
</protein>
<dbReference type="Proteomes" id="UP000019482">
    <property type="component" value="Unassembled WGS sequence"/>
</dbReference>
<dbReference type="InterPro" id="IPR051401">
    <property type="entry name" value="GtrA_CellWall_Glycosyl"/>
</dbReference>
<dbReference type="EMBL" id="CBXI010000013">
    <property type="protein sequence ID" value="CDL90931.1"/>
    <property type="molecule type" value="Genomic_DNA"/>
</dbReference>
<feature type="transmembrane region" description="Helical" evidence="6">
    <location>
        <begin position="45"/>
        <end position="65"/>
    </location>
</feature>
<gene>
    <name evidence="8" type="ORF">CTDIVETGP_1001</name>
</gene>
<evidence type="ECO:0000256" key="5">
    <source>
        <dbReference type="ARBA" id="ARBA00023136"/>
    </source>
</evidence>
<dbReference type="GO" id="GO:0000271">
    <property type="term" value="P:polysaccharide biosynthetic process"/>
    <property type="evidence" value="ECO:0007669"/>
    <property type="project" value="InterPro"/>
</dbReference>
<dbReference type="AlphaFoldDB" id="W6N444"/>
<dbReference type="Pfam" id="PF04138">
    <property type="entry name" value="GtrA_DPMS_TM"/>
    <property type="match status" value="1"/>
</dbReference>
<evidence type="ECO:0000256" key="6">
    <source>
        <dbReference type="SAM" id="Phobius"/>
    </source>
</evidence>
<keyword evidence="5 6" id="KW-0472">Membrane</keyword>
<comment type="subcellular location">
    <subcellularLocation>
        <location evidence="1">Membrane</location>
        <topology evidence="1">Multi-pass membrane protein</topology>
    </subcellularLocation>
</comment>
<dbReference type="GeneID" id="29418261"/>
<proteinExistence type="inferred from homology"/>
<dbReference type="GO" id="GO:0005886">
    <property type="term" value="C:plasma membrane"/>
    <property type="evidence" value="ECO:0007669"/>
    <property type="project" value="TreeGrafter"/>
</dbReference>
<evidence type="ECO:0000259" key="7">
    <source>
        <dbReference type="Pfam" id="PF04138"/>
    </source>
</evidence>
<dbReference type="RefSeq" id="WP_017895535.1">
    <property type="nucleotide sequence ID" value="NZ_CBXI010000013.1"/>
</dbReference>
<organism evidence="8 9">
    <name type="scientific">Clostridium tyrobutyricum DIVETGP</name>
    <dbReference type="NCBI Taxonomy" id="1408889"/>
    <lineage>
        <taxon>Bacteria</taxon>
        <taxon>Bacillati</taxon>
        <taxon>Bacillota</taxon>
        <taxon>Clostridia</taxon>
        <taxon>Eubacteriales</taxon>
        <taxon>Clostridiaceae</taxon>
        <taxon>Clostridium</taxon>
    </lineage>
</organism>